<dbReference type="InterPro" id="IPR045249">
    <property type="entry name" value="HARBI1-like"/>
</dbReference>
<proteinExistence type="inferred from homology"/>
<keyword evidence="6" id="KW-0378">Hydrolase</keyword>
<reference evidence="10" key="1">
    <citation type="submission" date="2014-09" db="EMBL/GenBank/DDBJ databases">
        <authorList>
            <person name="Magalhaes I.L.F."/>
            <person name="Oliveira U."/>
            <person name="Santos F.R."/>
            <person name="Vidigal T.H.D.A."/>
            <person name="Brescovit A.D."/>
            <person name="Santos A.J."/>
        </authorList>
    </citation>
    <scope>NUCLEOTIDE SEQUENCE</scope>
    <source>
        <tissue evidence="10">Shoot tissue taken approximately 20 cm above the soil surface</tissue>
    </source>
</reference>
<evidence type="ECO:0000256" key="7">
    <source>
        <dbReference type="ARBA" id="ARBA00023242"/>
    </source>
</evidence>
<evidence type="ECO:0000259" key="9">
    <source>
        <dbReference type="Pfam" id="PF26138"/>
    </source>
</evidence>
<evidence type="ECO:0000256" key="2">
    <source>
        <dbReference type="ARBA" id="ARBA00004123"/>
    </source>
</evidence>
<evidence type="ECO:0000256" key="3">
    <source>
        <dbReference type="ARBA" id="ARBA00006958"/>
    </source>
</evidence>
<dbReference type="GO" id="GO:0016787">
    <property type="term" value="F:hydrolase activity"/>
    <property type="evidence" value="ECO:0007669"/>
    <property type="project" value="UniProtKB-KW"/>
</dbReference>
<evidence type="ECO:0000256" key="5">
    <source>
        <dbReference type="ARBA" id="ARBA00022723"/>
    </source>
</evidence>
<dbReference type="InterPro" id="IPR027806">
    <property type="entry name" value="HARBI1_dom"/>
</dbReference>
<comment type="cofactor">
    <cofactor evidence="1">
        <name>a divalent metal cation</name>
        <dbReference type="ChEBI" id="CHEBI:60240"/>
    </cofactor>
</comment>
<feature type="domain" description="DUF8040" evidence="9">
    <location>
        <begin position="45"/>
        <end position="138"/>
    </location>
</feature>
<dbReference type="AlphaFoldDB" id="A0A0A9E5Q2"/>
<evidence type="ECO:0000313" key="10">
    <source>
        <dbReference type="EMBL" id="JAD96079.1"/>
    </source>
</evidence>
<keyword evidence="4" id="KW-0540">Nuclease</keyword>
<dbReference type="PANTHER" id="PTHR22930">
    <property type="match status" value="1"/>
</dbReference>
<dbReference type="Pfam" id="PF26138">
    <property type="entry name" value="DUF8040"/>
    <property type="match status" value="1"/>
</dbReference>
<dbReference type="GO" id="GO:0046872">
    <property type="term" value="F:metal ion binding"/>
    <property type="evidence" value="ECO:0007669"/>
    <property type="project" value="UniProtKB-KW"/>
</dbReference>
<comment type="subcellular location">
    <subcellularLocation>
        <location evidence="2">Nucleus</location>
    </subcellularLocation>
</comment>
<sequence length="231" mass="27094">MNMRIRDRIRKRRDEEDDDMMLFIFPALCLLDSSGQRKKKKRHPSALAGAECIRKLLEGHVKNYRVAFRMEPEIFRSLANYLRRERLVLDIRIKVEEKLGFFIFMLSHNASYEDLQYEFGHSGDTFHRHMKHFFTDVVSTLSKHFIRPPNPNQVHWKIERDARFYSYFKNCIGAIDGTHIPISISPDKAALFSNRKGTLSQNVMVACDFDLNITFISSGWEGSATYARVIR</sequence>
<comment type="similarity">
    <text evidence="3">Belongs to the HARBI1 family.</text>
</comment>
<evidence type="ECO:0000259" key="8">
    <source>
        <dbReference type="Pfam" id="PF13359"/>
    </source>
</evidence>
<dbReference type="EMBL" id="GBRH01201816">
    <property type="protein sequence ID" value="JAD96079.1"/>
    <property type="molecule type" value="Transcribed_RNA"/>
</dbReference>
<reference evidence="10" key="2">
    <citation type="journal article" date="2015" name="Data Brief">
        <title>Shoot transcriptome of the giant reed, Arundo donax.</title>
        <authorList>
            <person name="Barrero R.A."/>
            <person name="Guerrero F.D."/>
            <person name="Moolhuijzen P."/>
            <person name="Goolsby J.A."/>
            <person name="Tidwell J."/>
            <person name="Bellgard S.E."/>
            <person name="Bellgard M.I."/>
        </authorList>
    </citation>
    <scope>NUCLEOTIDE SEQUENCE</scope>
    <source>
        <tissue evidence="10">Shoot tissue taken approximately 20 cm above the soil surface</tissue>
    </source>
</reference>
<protein>
    <submittedName>
        <fullName evidence="10">Uncharacterized protein</fullName>
    </submittedName>
</protein>
<dbReference type="PANTHER" id="PTHR22930:SF290">
    <property type="entry name" value="OS04G0422900 PROTEIN"/>
    <property type="match status" value="1"/>
</dbReference>
<name>A0A0A9E5Q2_ARUDO</name>
<dbReference type="Pfam" id="PF13359">
    <property type="entry name" value="DDE_Tnp_4"/>
    <property type="match status" value="1"/>
</dbReference>
<dbReference type="GO" id="GO:0004518">
    <property type="term" value="F:nuclease activity"/>
    <property type="evidence" value="ECO:0007669"/>
    <property type="project" value="UniProtKB-KW"/>
</dbReference>
<feature type="domain" description="DDE Tnp4" evidence="8">
    <location>
        <begin position="175"/>
        <end position="228"/>
    </location>
</feature>
<organism evidence="10">
    <name type="scientific">Arundo donax</name>
    <name type="common">Giant reed</name>
    <name type="synonym">Donax arundinaceus</name>
    <dbReference type="NCBI Taxonomy" id="35708"/>
    <lineage>
        <taxon>Eukaryota</taxon>
        <taxon>Viridiplantae</taxon>
        <taxon>Streptophyta</taxon>
        <taxon>Embryophyta</taxon>
        <taxon>Tracheophyta</taxon>
        <taxon>Spermatophyta</taxon>
        <taxon>Magnoliopsida</taxon>
        <taxon>Liliopsida</taxon>
        <taxon>Poales</taxon>
        <taxon>Poaceae</taxon>
        <taxon>PACMAD clade</taxon>
        <taxon>Arundinoideae</taxon>
        <taxon>Arundineae</taxon>
        <taxon>Arundo</taxon>
    </lineage>
</organism>
<keyword evidence="5" id="KW-0479">Metal-binding</keyword>
<evidence type="ECO:0000256" key="4">
    <source>
        <dbReference type="ARBA" id="ARBA00022722"/>
    </source>
</evidence>
<dbReference type="InterPro" id="IPR058353">
    <property type="entry name" value="DUF8040"/>
</dbReference>
<keyword evidence="7" id="KW-0539">Nucleus</keyword>
<evidence type="ECO:0000256" key="1">
    <source>
        <dbReference type="ARBA" id="ARBA00001968"/>
    </source>
</evidence>
<dbReference type="GO" id="GO:0005634">
    <property type="term" value="C:nucleus"/>
    <property type="evidence" value="ECO:0007669"/>
    <property type="project" value="UniProtKB-SubCell"/>
</dbReference>
<accession>A0A0A9E5Q2</accession>
<evidence type="ECO:0000256" key="6">
    <source>
        <dbReference type="ARBA" id="ARBA00022801"/>
    </source>
</evidence>